<dbReference type="EMBL" id="CAJVPU010006111">
    <property type="protein sequence ID" value="CAG8556850.1"/>
    <property type="molecule type" value="Genomic_DNA"/>
</dbReference>
<evidence type="ECO:0000313" key="1">
    <source>
        <dbReference type="EMBL" id="CAG8556850.1"/>
    </source>
</evidence>
<name>A0ACA9LXG1_9GLOM</name>
<evidence type="ECO:0000313" key="2">
    <source>
        <dbReference type="Proteomes" id="UP000789702"/>
    </source>
</evidence>
<sequence>MSNSQEHQSEIDRCIELLNPSSSDEAKFVALTLLPRLLKQDKENVLLIFDAMDFKFLERLMRTGSVNDDNQPDFTLKSIAVNILSCFCALDELLNKKQILARIPTLASLISPDNEELTRDILGIFLRLSSANKGLNYIIDDKITSKILQCITSFTNVEIQELALNVIYYTTVGFVQDFLINDESQTSILIQNFRHSLLEILSNKLGSEQRDKALSLVMLLLYHFGAISLFAPITSNLTLTQISKSAAGDIDNEFKFSALVIQLSCVEIRLMLDELEQEKKNDQLNERLKVMLPACYTILEKSIEYLSHIENILESQEKVETARVKLEPDVLLRLKGTMIETFRAIIEYLIDVKERGTSIKSAMKDEKITASIRVLSAWLAEESSLEKETIALMPFLVDTCRYCLETSTEVDLVKILISAFLNITSQDNLRQVFLDQRGAQIMFDYWEKNWTNIDTKNLTNTKSKEILSILQVLLTVVVAEGDTFIARNEDELWKIVKTGCQIAQILGINRINQTLNLGPKLKSEGYSFEQEIQTILLANTLLFCLLVISGASPSYKELEMEVIKRIKCVAISFYNEQKNIISQENQRMQIEELIYLGVESYSCDPSVCKAPSCFCSSKTFLGNRSLTLDETPQFFMFTFDDSVQQSTIQVVNQLLGSRKNPNGCPIKTTYYVSIQYTNFSMVTEWYAKGHEVADHTVTHVAQPSEQEITNCKLTLNNFAGLPNAKVSGFRAY</sequence>
<organism evidence="1 2">
    <name type="scientific">Dentiscutata heterogama</name>
    <dbReference type="NCBI Taxonomy" id="1316150"/>
    <lineage>
        <taxon>Eukaryota</taxon>
        <taxon>Fungi</taxon>
        <taxon>Fungi incertae sedis</taxon>
        <taxon>Mucoromycota</taxon>
        <taxon>Glomeromycotina</taxon>
        <taxon>Glomeromycetes</taxon>
        <taxon>Diversisporales</taxon>
        <taxon>Gigasporaceae</taxon>
        <taxon>Dentiscutata</taxon>
    </lineage>
</organism>
<gene>
    <name evidence="1" type="ORF">DHETER_LOCUS5472</name>
</gene>
<reference evidence="1" key="1">
    <citation type="submission" date="2021-06" db="EMBL/GenBank/DDBJ databases">
        <authorList>
            <person name="Kallberg Y."/>
            <person name="Tangrot J."/>
            <person name="Rosling A."/>
        </authorList>
    </citation>
    <scope>NUCLEOTIDE SEQUENCE</scope>
    <source>
        <strain evidence="1">IL203A</strain>
    </source>
</reference>
<comment type="caution">
    <text evidence="1">The sequence shown here is derived from an EMBL/GenBank/DDBJ whole genome shotgun (WGS) entry which is preliminary data.</text>
</comment>
<proteinExistence type="predicted"/>
<dbReference type="Proteomes" id="UP000789702">
    <property type="component" value="Unassembled WGS sequence"/>
</dbReference>
<accession>A0ACA9LXG1</accession>
<feature type="non-terminal residue" evidence="1">
    <location>
        <position position="732"/>
    </location>
</feature>
<protein>
    <submittedName>
        <fullName evidence="1">16419_t:CDS:1</fullName>
    </submittedName>
</protein>
<keyword evidence="2" id="KW-1185">Reference proteome</keyword>